<proteinExistence type="predicted"/>
<evidence type="ECO:0000313" key="7">
    <source>
        <dbReference type="Proteomes" id="UP000729913"/>
    </source>
</evidence>
<dbReference type="OrthoDB" id="2544694at2759"/>
<sequence>MTENATVESPPEVFVTLKDSASFFSRNIESLKILFLDSTIKKNILIMYFLCYATSTIIYTLVFNIDNFKTDRYIYMILISIIELMSYAAVTVIQMFLSCRKINIIVYTNIFLLMMAISVVPEDYKKIIVGLALFGKFFSLASYMNLMLLVAELFPSNVKNSGFGTYLIASQLGSMTATYIVDFLGNNAWWAPTTLS</sequence>
<evidence type="ECO:0000256" key="5">
    <source>
        <dbReference type="SAM" id="Phobius"/>
    </source>
</evidence>
<feature type="transmembrane region" description="Helical" evidence="5">
    <location>
        <begin position="44"/>
        <end position="62"/>
    </location>
</feature>
<keyword evidence="7" id="KW-1185">Reference proteome</keyword>
<dbReference type="PANTHER" id="PTHR24064">
    <property type="entry name" value="SOLUTE CARRIER FAMILY 22 MEMBER"/>
    <property type="match status" value="1"/>
</dbReference>
<keyword evidence="2 5" id="KW-0812">Transmembrane</keyword>
<reference evidence="6" key="1">
    <citation type="submission" date="2020-03" db="EMBL/GenBank/DDBJ databases">
        <authorList>
            <person name="Chebbi M.A."/>
            <person name="Drezen J.M."/>
        </authorList>
    </citation>
    <scope>NUCLEOTIDE SEQUENCE</scope>
    <source>
        <tissue evidence="6">Whole body</tissue>
    </source>
</reference>
<dbReference type="GO" id="GO:0016020">
    <property type="term" value="C:membrane"/>
    <property type="evidence" value="ECO:0007669"/>
    <property type="project" value="UniProtKB-SubCell"/>
</dbReference>
<reference evidence="6" key="2">
    <citation type="submission" date="2021-04" db="EMBL/GenBank/DDBJ databases">
        <title>Genome-wide patterns of bracovirus chromosomal integration into multiple host tissues during parasitism.</title>
        <authorList>
            <person name="Chebbi M.A.C."/>
        </authorList>
    </citation>
    <scope>NUCLEOTIDE SEQUENCE</scope>
    <source>
        <tissue evidence="6">Whole body</tissue>
    </source>
</reference>
<feature type="transmembrane region" description="Helical" evidence="5">
    <location>
        <begin position="127"/>
        <end position="151"/>
    </location>
</feature>
<accession>A0A8J5V8I5</accession>
<evidence type="ECO:0000256" key="3">
    <source>
        <dbReference type="ARBA" id="ARBA00022989"/>
    </source>
</evidence>
<dbReference type="EMBL" id="JAAOIC020000048">
    <property type="protein sequence ID" value="KAG8036768.1"/>
    <property type="molecule type" value="Genomic_DNA"/>
</dbReference>
<evidence type="ECO:0000256" key="1">
    <source>
        <dbReference type="ARBA" id="ARBA00004141"/>
    </source>
</evidence>
<feature type="transmembrane region" description="Helical" evidence="5">
    <location>
        <begin position="163"/>
        <end position="181"/>
    </location>
</feature>
<dbReference type="AlphaFoldDB" id="A0A8J5V8I5"/>
<feature type="transmembrane region" description="Helical" evidence="5">
    <location>
        <begin position="104"/>
        <end position="121"/>
    </location>
</feature>
<name>A0A8J5V8I5_9HYME</name>
<keyword evidence="4 5" id="KW-0472">Membrane</keyword>
<comment type="caution">
    <text evidence="6">The sequence shown here is derived from an EMBL/GenBank/DDBJ whole genome shotgun (WGS) entry which is preliminary data.</text>
</comment>
<protein>
    <submittedName>
        <fullName evidence="6">Uncharacterized protein</fullName>
    </submittedName>
</protein>
<comment type="subcellular location">
    <subcellularLocation>
        <location evidence="1">Membrane</location>
        <topology evidence="1">Multi-pass membrane protein</topology>
    </subcellularLocation>
</comment>
<evidence type="ECO:0000256" key="4">
    <source>
        <dbReference type="ARBA" id="ARBA00023136"/>
    </source>
</evidence>
<gene>
    <name evidence="6" type="ORF">G9C98_004090</name>
</gene>
<dbReference type="Proteomes" id="UP000729913">
    <property type="component" value="Unassembled WGS sequence"/>
</dbReference>
<organism evidence="6 7">
    <name type="scientific">Cotesia typhae</name>
    <dbReference type="NCBI Taxonomy" id="2053667"/>
    <lineage>
        <taxon>Eukaryota</taxon>
        <taxon>Metazoa</taxon>
        <taxon>Ecdysozoa</taxon>
        <taxon>Arthropoda</taxon>
        <taxon>Hexapoda</taxon>
        <taxon>Insecta</taxon>
        <taxon>Pterygota</taxon>
        <taxon>Neoptera</taxon>
        <taxon>Endopterygota</taxon>
        <taxon>Hymenoptera</taxon>
        <taxon>Apocrita</taxon>
        <taxon>Ichneumonoidea</taxon>
        <taxon>Braconidae</taxon>
        <taxon>Microgastrinae</taxon>
        <taxon>Cotesia</taxon>
    </lineage>
</organism>
<feature type="transmembrane region" description="Helical" evidence="5">
    <location>
        <begin position="74"/>
        <end position="97"/>
    </location>
</feature>
<feature type="non-terminal residue" evidence="6">
    <location>
        <position position="1"/>
    </location>
</feature>
<evidence type="ECO:0000256" key="2">
    <source>
        <dbReference type="ARBA" id="ARBA00022692"/>
    </source>
</evidence>
<evidence type="ECO:0000313" key="6">
    <source>
        <dbReference type="EMBL" id="KAG8036768.1"/>
    </source>
</evidence>
<keyword evidence="3 5" id="KW-1133">Transmembrane helix</keyword>